<dbReference type="VEuPathDB" id="FungiDB:PV10_08171"/>
<evidence type="ECO:0000313" key="2">
    <source>
        <dbReference type="Proteomes" id="UP000288859"/>
    </source>
</evidence>
<accession>A0A438MXT3</accession>
<evidence type="ECO:0000313" key="1">
    <source>
        <dbReference type="EMBL" id="RVX67929.1"/>
    </source>
</evidence>
<gene>
    <name evidence="1" type="ORF">B0A52_08534</name>
</gene>
<dbReference type="OrthoDB" id="10369141at2759"/>
<dbReference type="EMBL" id="NAJM01000043">
    <property type="protein sequence ID" value="RVX67929.1"/>
    <property type="molecule type" value="Genomic_DNA"/>
</dbReference>
<dbReference type="AlphaFoldDB" id="A0A438MXT3"/>
<proteinExistence type="predicted"/>
<sequence length="211" mass="23137">MAGSVEDNRSATVASGVSIAPDESVAEEVARAPGHGSGRPELLEYGTTFHHEYSPNGGVGYAYHYGHRNGQPLEFPDYGNTMTTYHSNWNPPDEYVRSFANEVVSNTRGVEVVMKPETFFKLSAEQQNMLINVGNGRNYDTRVPQVTAASNSSPAPKTKTPEKSKAIELKKKHTCCMACNSSRIVVIVGGSIPLCSECMKSQENIQCRYFH</sequence>
<name>A0A438MXT3_EXOME</name>
<protein>
    <submittedName>
        <fullName evidence="1">Uncharacterized protein</fullName>
    </submittedName>
</protein>
<comment type="caution">
    <text evidence="1">The sequence shown here is derived from an EMBL/GenBank/DDBJ whole genome shotgun (WGS) entry which is preliminary data.</text>
</comment>
<dbReference type="Proteomes" id="UP000288859">
    <property type="component" value="Unassembled WGS sequence"/>
</dbReference>
<reference evidence="1 2" key="1">
    <citation type="submission" date="2017-03" db="EMBL/GenBank/DDBJ databases">
        <title>Genomes of endolithic fungi from Antarctica.</title>
        <authorList>
            <person name="Coleine C."/>
            <person name="Masonjones S."/>
            <person name="Stajich J.E."/>
        </authorList>
    </citation>
    <scope>NUCLEOTIDE SEQUENCE [LARGE SCALE GENOMIC DNA]</scope>
    <source>
        <strain evidence="1 2">CCFEE 6314</strain>
    </source>
</reference>
<organism evidence="1 2">
    <name type="scientific">Exophiala mesophila</name>
    <name type="common">Black yeast-like fungus</name>
    <dbReference type="NCBI Taxonomy" id="212818"/>
    <lineage>
        <taxon>Eukaryota</taxon>
        <taxon>Fungi</taxon>
        <taxon>Dikarya</taxon>
        <taxon>Ascomycota</taxon>
        <taxon>Pezizomycotina</taxon>
        <taxon>Eurotiomycetes</taxon>
        <taxon>Chaetothyriomycetidae</taxon>
        <taxon>Chaetothyriales</taxon>
        <taxon>Herpotrichiellaceae</taxon>
        <taxon>Exophiala</taxon>
    </lineage>
</organism>